<feature type="region of interest" description="Disordered" evidence="1">
    <location>
        <begin position="261"/>
        <end position="297"/>
    </location>
</feature>
<proteinExistence type="predicted"/>
<feature type="compositionally biased region" description="Low complexity" evidence="1">
    <location>
        <begin position="396"/>
        <end position="415"/>
    </location>
</feature>
<feature type="region of interest" description="Disordered" evidence="1">
    <location>
        <begin position="392"/>
        <end position="425"/>
    </location>
</feature>
<feature type="compositionally biased region" description="Low complexity" evidence="1">
    <location>
        <begin position="595"/>
        <end position="615"/>
    </location>
</feature>
<protein>
    <submittedName>
        <fullName evidence="2">Uncharacterized protein</fullName>
    </submittedName>
</protein>
<feature type="compositionally biased region" description="Low complexity" evidence="1">
    <location>
        <begin position="36"/>
        <end position="48"/>
    </location>
</feature>
<feature type="region of interest" description="Disordered" evidence="1">
    <location>
        <begin position="665"/>
        <end position="794"/>
    </location>
</feature>
<feature type="compositionally biased region" description="Acidic residues" evidence="1">
    <location>
        <begin position="1"/>
        <end position="19"/>
    </location>
</feature>
<feature type="compositionally biased region" description="Polar residues" evidence="1">
    <location>
        <begin position="61"/>
        <end position="71"/>
    </location>
</feature>
<feature type="compositionally biased region" description="Polar residues" evidence="1">
    <location>
        <begin position="616"/>
        <end position="626"/>
    </location>
</feature>
<dbReference type="AlphaFoldDB" id="A0AAD5V589"/>
<feature type="region of interest" description="Disordered" evidence="1">
    <location>
        <begin position="916"/>
        <end position="960"/>
    </location>
</feature>
<feature type="region of interest" description="Disordered" evidence="1">
    <location>
        <begin position="355"/>
        <end position="380"/>
    </location>
</feature>
<gene>
    <name evidence="2" type="ORF">NLI96_g4250</name>
</gene>
<evidence type="ECO:0000256" key="1">
    <source>
        <dbReference type="SAM" id="MobiDB-lite"/>
    </source>
</evidence>
<dbReference type="Proteomes" id="UP001212997">
    <property type="component" value="Unassembled WGS sequence"/>
</dbReference>
<feature type="region of interest" description="Disordered" evidence="1">
    <location>
        <begin position="1"/>
        <end position="171"/>
    </location>
</feature>
<keyword evidence="3" id="KW-1185">Reference proteome</keyword>
<feature type="compositionally biased region" description="Basic residues" evidence="1">
    <location>
        <begin position="919"/>
        <end position="932"/>
    </location>
</feature>
<feature type="compositionally biased region" description="Low complexity" evidence="1">
    <location>
        <begin position="940"/>
        <end position="951"/>
    </location>
</feature>
<evidence type="ECO:0000313" key="2">
    <source>
        <dbReference type="EMBL" id="KAJ3486450.1"/>
    </source>
</evidence>
<reference evidence="2" key="1">
    <citation type="submission" date="2022-07" db="EMBL/GenBank/DDBJ databases">
        <title>Genome Sequence of Physisporinus lineatus.</title>
        <authorList>
            <person name="Buettner E."/>
        </authorList>
    </citation>
    <scope>NUCLEOTIDE SEQUENCE</scope>
    <source>
        <strain evidence="2">VT162</strain>
    </source>
</reference>
<feature type="region of interest" description="Disordered" evidence="1">
    <location>
        <begin position="446"/>
        <end position="477"/>
    </location>
</feature>
<feature type="region of interest" description="Disordered" evidence="1">
    <location>
        <begin position="595"/>
        <end position="631"/>
    </location>
</feature>
<feature type="compositionally biased region" description="Polar residues" evidence="1">
    <location>
        <begin position="81"/>
        <end position="107"/>
    </location>
</feature>
<name>A0AAD5V589_9APHY</name>
<accession>A0AAD5V589</accession>
<feature type="compositionally biased region" description="Low complexity" evidence="1">
    <location>
        <begin position="115"/>
        <end position="158"/>
    </location>
</feature>
<feature type="compositionally biased region" description="Gly residues" evidence="1">
    <location>
        <begin position="747"/>
        <end position="765"/>
    </location>
</feature>
<organism evidence="2 3">
    <name type="scientific">Meripilus lineatus</name>
    <dbReference type="NCBI Taxonomy" id="2056292"/>
    <lineage>
        <taxon>Eukaryota</taxon>
        <taxon>Fungi</taxon>
        <taxon>Dikarya</taxon>
        <taxon>Basidiomycota</taxon>
        <taxon>Agaricomycotina</taxon>
        <taxon>Agaricomycetes</taxon>
        <taxon>Polyporales</taxon>
        <taxon>Meripilaceae</taxon>
        <taxon>Meripilus</taxon>
    </lineage>
</organism>
<sequence>MQPGDPDLESDDSKDDADNDSLFGSPPPSPSATGRSPSPLALPSGSAGTQNVGTLALPGSQLFSELPSAQSPVPVHPPLTRASSNINNIRQPQSSPSTIGTLNSGQHRVNAPHGKTPTAATPNTTPAAPTRKKASAASKRTSQNRSNTPSSSSSQSRPTIQLPGGPLPSNFLRNQQALLGLAGLVSGINPANLSLPKHARGSSPNNPIVIDDEERPALSRIPVPNPGELPAPSNEEIVRTLIKQKNIFPVVEALLRLISGQVPPPPPPEPTAFQRRAQPPEDPPPTKRRKLSQVPAGAADWDVPYPFALGQGPADYRTNWERERGKQLLEDLVTLVKSAARKAAVKNYFKDTHLQQARGGSNAGGKSQGHSTNGNDGLGHYRGEVLRDAVASSNATPGPSLSGSLSVESPSTSPSTPGPSGCPSPFVPDLSSYNWDAEPFNDLFSSISSPSPSTSMSGFSLDPRTYSSTSGTSTPGSAMTNFTEGTEMENLTSTQDLDEFFKFLDGLPEGDLSHIFDMDATEGDNGGVDNTSNGGSLGTQQNDTMMMMMHTPTNEILPTTTTTDTNDVTIDPAMFETDPELLAIDPTLLAISFPSPLNPSPSSSTSDVPVPSFTPQTGLHSQSSVLMDSHPQGTLDLSAMVPVLSPAMISLPEPASASPFMSTLSDPMLVDHPESRAGSGAPPTPTLVGSPFSLFSDHDDDNERPNEILNDNNGRKEGDGDQGPLTPLSSGWECDPGVGVRSSLDLGGSGEGVADGMEGFEGGGIQDLSQGQGHGQSQNKGKGKGRQGASSSVRMDLRRRVLTQRAWMAVPGDGDVLMGSSPNSEAVVGCQSPSRGVDGYEDVQMQVRVQKRDKGKGRARDGENANDSAMRQGMGVWDSKIQDESPQTQASVLSSFASHSERPHRPLFTGTLPYTLAHPHPHPRPHPRHNNPIRHPPPSTTTFSVSSSLSSAGAKNGKPDKASVLKRVREARRKLVEEVERTKIELWECAMEGGCLVLVGKDRELTQLRDQTGGGASGGG</sequence>
<evidence type="ECO:0000313" key="3">
    <source>
        <dbReference type="Proteomes" id="UP001212997"/>
    </source>
</evidence>
<comment type="caution">
    <text evidence="2">The sequence shown here is derived from an EMBL/GenBank/DDBJ whole genome shotgun (WGS) entry which is preliminary data.</text>
</comment>
<feature type="compositionally biased region" description="Pro residues" evidence="1">
    <location>
        <begin position="416"/>
        <end position="425"/>
    </location>
</feature>
<dbReference type="EMBL" id="JANAWD010000121">
    <property type="protein sequence ID" value="KAJ3486450.1"/>
    <property type="molecule type" value="Genomic_DNA"/>
</dbReference>
<feature type="region of interest" description="Disordered" evidence="1">
    <location>
        <begin position="196"/>
        <end position="216"/>
    </location>
</feature>
<feature type="compositionally biased region" description="Polar residues" evidence="1">
    <location>
        <begin position="767"/>
        <end position="780"/>
    </location>
</feature>